<reference evidence="1 2" key="1">
    <citation type="submission" date="2014-11" db="EMBL/GenBank/DDBJ databases">
        <title>Genetic blueprint of the zoonotic pathogen Toxocara canis.</title>
        <authorList>
            <person name="Zhu X.-Q."/>
            <person name="Korhonen P.K."/>
            <person name="Cai H."/>
            <person name="Young N.D."/>
            <person name="Nejsum P."/>
            <person name="von Samson-Himmelstjerna G."/>
            <person name="Boag P.R."/>
            <person name="Tan P."/>
            <person name="Li Q."/>
            <person name="Min J."/>
            <person name="Yang Y."/>
            <person name="Wang X."/>
            <person name="Fang X."/>
            <person name="Hall R.S."/>
            <person name="Hofmann A."/>
            <person name="Sternberg P.W."/>
            <person name="Jex A.R."/>
            <person name="Gasser R.B."/>
        </authorList>
    </citation>
    <scope>NUCLEOTIDE SEQUENCE [LARGE SCALE GENOMIC DNA]</scope>
    <source>
        <strain evidence="1">PN_DK_2014</strain>
    </source>
</reference>
<organism evidence="1 2">
    <name type="scientific">Toxocara canis</name>
    <name type="common">Canine roundworm</name>
    <dbReference type="NCBI Taxonomy" id="6265"/>
    <lineage>
        <taxon>Eukaryota</taxon>
        <taxon>Metazoa</taxon>
        <taxon>Ecdysozoa</taxon>
        <taxon>Nematoda</taxon>
        <taxon>Chromadorea</taxon>
        <taxon>Rhabditida</taxon>
        <taxon>Spirurina</taxon>
        <taxon>Ascaridomorpha</taxon>
        <taxon>Ascaridoidea</taxon>
        <taxon>Toxocaridae</taxon>
        <taxon>Toxocara</taxon>
    </lineage>
</organism>
<evidence type="ECO:0000313" key="2">
    <source>
        <dbReference type="Proteomes" id="UP000031036"/>
    </source>
</evidence>
<sequence length="649" mass="74098">MVESIKLDSGMLNEIVDGLLQNNKCKDGFGYVTRFSGMVESIKLDSGMLNEIVDGLLQNNKCKDGFGYVTRFSAVNESFLTMFARSARSNRKLVIVCEEVEFISVRLDHSPHRDDPDRNSRDGNRSDEKCLSLDTTGMVESIKLDSGMLNEIVDGLLQNNKCKDGFGYVTRFSAVNESFLTMFARSARSNRKLVIVCEEVEFISVRLDHSPHRDDPDRNSRDGNHSDEKCLSLDTTQVSDDDDYESSLLLIKLNDDRFQDLHDAACMLRFMYYCGTEVCEVDFSRFSIDFLPSRFSEFLEALGLFDTVENVIFGDWDSEPSRRLATIFDKNRSMRCIVNIPVDGFCRFTAQLRIRFLQIHAKVANVAIMPSPYLLTVLNEYEWITSVNESAERSSIKSLTGHLLGLTKPKTYSNRSHDWSFNQINGALEYLALLRYAYGYDWKYGDGVYVFEAMEKLQQLLGCGAKCSHLAIVGFNNVRLHVLLAQLLRSFSVRRVDFISETSEVFSEELRWFFDWHSEGVKFPLIEQVLLDLDAISDALEDRVRIAVDLVLSVFPNCHSLEIHHNFPMRMDILAHIANICENRLADSSLTLILKMLISKIDVDHSRRNNHQLLVHYRQFFAAEQTVTFNGNALLIAEGKKTIVFCHIG</sequence>
<evidence type="ECO:0000313" key="1">
    <source>
        <dbReference type="EMBL" id="KHN88952.1"/>
    </source>
</evidence>
<proteinExistence type="predicted"/>
<dbReference type="AlphaFoldDB" id="A0A0B2W5W4"/>
<name>A0A0B2W5W4_TOXCA</name>
<comment type="caution">
    <text evidence="1">The sequence shown here is derived from an EMBL/GenBank/DDBJ whole genome shotgun (WGS) entry which is preliminary data.</text>
</comment>
<accession>A0A0B2W5W4</accession>
<dbReference type="EMBL" id="JPKZ01000139">
    <property type="protein sequence ID" value="KHN88952.1"/>
    <property type="molecule type" value="Genomic_DNA"/>
</dbReference>
<keyword evidence="2" id="KW-1185">Reference proteome</keyword>
<gene>
    <name evidence="1" type="ORF">Tcan_05316</name>
</gene>
<dbReference type="Proteomes" id="UP000031036">
    <property type="component" value="Unassembled WGS sequence"/>
</dbReference>
<protein>
    <submittedName>
        <fullName evidence="1">Uncharacterized protein</fullName>
    </submittedName>
</protein>